<name>M1V9S0_CYAM1</name>
<evidence type="ECO:0000313" key="3">
    <source>
        <dbReference type="Proteomes" id="UP000007014"/>
    </source>
</evidence>
<dbReference type="Gene3D" id="3.50.50.60">
    <property type="entry name" value="FAD/NAD(P)-binding domain"/>
    <property type="match status" value="1"/>
</dbReference>
<dbReference type="Gene3D" id="1.10.405.10">
    <property type="entry name" value="Guanine Nucleotide Dissociation Inhibitor, domain 1"/>
    <property type="match status" value="1"/>
</dbReference>
<evidence type="ECO:0000313" key="2">
    <source>
        <dbReference type="EMBL" id="BAM81709.1"/>
    </source>
</evidence>
<dbReference type="GO" id="GO:0016491">
    <property type="term" value="F:oxidoreductase activity"/>
    <property type="evidence" value="ECO:0007669"/>
    <property type="project" value="InterPro"/>
</dbReference>
<dbReference type="PANTHER" id="PTHR43667">
    <property type="entry name" value="CYCLOPROPANE-FATTY-ACYL-PHOSPHOLIPID SYNTHASE"/>
    <property type="match status" value="1"/>
</dbReference>
<dbReference type="Proteomes" id="UP000007014">
    <property type="component" value="Chromosome 16"/>
</dbReference>
<keyword evidence="2" id="KW-0808">Transferase</keyword>
<dbReference type="STRING" id="280699.M1V9S0"/>
<dbReference type="SUPFAM" id="SSF53335">
    <property type="entry name" value="S-adenosyl-L-methionine-dependent methyltransferases"/>
    <property type="match status" value="1"/>
</dbReference>
<protein>
    <submittedName>
        <fullName evidence="2">Probable mycolic acid methyl transferase</fullName>
    </submittedName>
</protein>
<dbReference type="OMA" id="RSHCYVK"/>
<dbReference type="InterPro" id="IPR029063">
    <property type="entry name" value="SAM-dependent_MTases_sf"/>
</dbReference>
<dbReference type="HOGENOM" id="CLU_008662_1_0_1"/>
<dbReference type="InterPro" id="IPR036188">
    <property type="entry name" value="FAD/NAD-bd_sf"/>
</dbReference>
<organism evidence="2 3">
    <name type="scientific">Cyanidioschyzon merolae (strain NIES-3377 / 10D)</name>
    <name type="common">Unicellular red alga</name>
    <dbReference type="NCBI Taxonomy" id="280699"/>
    <lineage>
        <taxon>Eukaryota</taxon>
        <taxon>Rhodophyta</taxon>
        <taxon>Bangiophyceae</taxon>
        <taxon>Cyanidiales</taxon>
        <taxon>Cyanidiaceae</taxon>
        <taxon>Cyanidioschyzon</taxon>
    </lineage>
</organism>
<dbReference type="InterPro" id="IPR050723">
    <property type="entry name" value="CFA/CMAS"/>
</dbReference>
<dbReference type="Gene3D" id="3.40.50.150">
    <property type="entry name" value="Vaccinia Virus protein VP39"/>
    <property type="match status" value="1"/>
</dbReference>
<dbReference type="KEGG" id="cme:CYME_CMP046C"/>
<dbReference type="CDD" id="cd02440">
    <property type="entry name" value="AdoMet_MTases"/>
    <property type="match status" value="1"/>
</dbReference>
<feature type="domain" description="Amine oxidase" evidence="1">
    <location>
        <begin position="14"/>
        <end position="289"/>
    </location>
</feature>
<dbReference type="EMBL" id="AP006498">
    <property type="protein sequence ID" value="BAM81709.1"/>
    <property type="molecule type" value="Genomic_DNA"/>
</dbReference>
<dbReference type="Pfam" id="PF01593">
    <property type="entry name" value="Amino_oxidase"/>
    <property type="match status" value="1"/>
</dbReference>
<dbReference type="PANTHER" id="PTHR43667:SF2">
    <property type="entry name" value="FATTY ACID C-METHYL TRANSFERASE"/>
    <property type="match status" value="1"/>
</dbReference>
<dbReference type="GO" id="GO:0016740">
    <property type="term" value="F:transferase activity"/>
    <property type="evidence" value="ECO:0007669"/>
    <property type="project" value="UniProtKB-KW"/>
</dbReference>
<dbReference type="AlphaFoldDB" id="M1V9S0"/>
<dbReference type="Gene3D" id="3.90.660.10">
    <property type="match status" value="1"/>
</dbReference>
<gene>
    <name evidence="2" type="ORF">CYME_CMP046C</name>
</gene>
<keyword evidence="3" id="KW-1185">Reference proteome</keyword>
<dbReference type="Gramene" id="CMP046CT">
    <property type="protein sequence ID" value="CMP046CT"/>
    <property type="gene ID" value="CMP046C"/>
</dbReference>
<dbReference type="SUPFAM" id="SSF51905">
    <property type="entry name" value="FAD/NAD(P)-binding domain"/>
    <property type="match status" value="1"/>
</dbReference>
<dbReference type="OrthoDB" id="5977668at2759"/>
<accession>M1V9S0</accession>
<evidence type="ECO:0000259" key="1">
    <source>
        <dbReference type="Pfam" id="PF01593"/>
    </source>
</evidence>
<reference evidence="2 3" key="2">
    <citation type="journal article" date="2007" name="BMC Biol.">
        <title>A 100%-complete sequence reveals unusually simple genomic features in the hot-spring red alga Cyanidioschyzon merolae.</title>
        <authorList>
            <person name="Nozaki H."/>
            <person name="Takano H."/>
            <person name="Misumi O."/>
            <person name="Terasawa K."/>
            <person name="Matsuzaki M."/>
            <person name="Maruyama S."/>
            <person name="Nishida K."/>
            <person name="Yagisawa F."/>
            <person name="Yoshida Y."/>
            <person name="Fujiwara T."/>
            <person name="Takio S."/>
            <person name="Tamura K."/>
            <person name="Chung S.J."/>
            <person name="Nakamura S."/>
            <person name="Kuroiwa H."/>
            <person name="Tanaka K."/>
            <person name="Sato N."/>
            <person name="Kuroiwa T."/>
        </authorList>
    </citation>
    <scope>NUCLEOTIDE SEQUENCE [LARGE SCALE GENOMIC DNA]</scope>
    <source>
        <strain evidence="2 3">10D</strain>
    </source>
</reference>
<dbReference type="RefSeq" id="XP_005537745.1">
    <property type="nucleotide sequence ID" value="XM_005537688.1"/>
</dbReference>
<proteinExistence type="predicted"/>
<dbReference type="InterPro" id="IPR002937">
    <property type="entry name" value="Amino_oxidase"/>
</dbReference>
<sequence>MESELPCIVVGGGVAGLGAAWALHDAGHRVCVLEADPTHLGGHAYTMEVPVSGSSQIPIDVGFIVYNTEAYPNLVAWFDALGVETEPSDMSFSVSVPRGATGGARLEWSSDSLWTLFGDRRNVLCLQFYGMLRDLLRFNKEAIALLETLPLELTLEQFLAQGRYSDAFRDWYLTPMVAAVWSSSPSEVLHFPARSILAFFRNHGFLRIFGRPQWRTVRGRSQAYTSRVMQALTSPSQANGVVSEVRLGARVTRVLERKQDKAVVVVELEDGQVVRGSRVIFATHADETLRLLAEWATPEERAFLSAFEYVENEIVIHRDARFMPQRRSLWSSWNFVPQEDGRAQVEAASTCKVQVTYLLNRLQNLPKDVPPLFETLNPAFPPEEELVLARLRLAHPMLTREAVLAQTQYRESLLRDGCKRDIYFAGAYCGYGFHEDALTSGLEVAQCITELPMRSLLKQTASPADNKHRRALNNHQGALPPARVSLSGTVGRAVHANVLSYLQRSIRYGSLIVVLPDGTEHVCGTLKVSASDNPHLHRLLVTYGLNESPVRVHIRRYDFFWRVVSGADIGFAEAFIAGDCDVGGWTSRHGAVYTCAGTELVRLFKLFILNRDEGALSPAKLGLAARLGMWYNAALHLVWRRNTLRGSQKNIESHYDLSNDLFATFLGDLWVYSCALWARPDMDLDEAQRAKLQRIIEKLRLDTAESVLEIGCGWGALAIEIARQYPRVRVLGITLSREQLRHAQAWAARVGVADRVTFRLEDYRTLTRMPKEEVARGDAAQAGRPVDSRNGLMKTAAVGGHGRHDLTFDRIVSIEMLEAVGHEFLGDFFAACDRLLSPSGLVVVQVITTPEVRYESYRKSSDFINKHIFPGSCCPSFHALVHACAVAAPALSVVDVESIGVHYAPTLASWQQRFMENLGRVRQLGFSEAFIRKFLYYLSYCEAGFATRTLDDLQIVFSRPGNVLSLGGEPRVSTVARYRERGALDSSTS</sequence>
<dbReference type="Pfam" id="PF02353">
    <property type="entry name" value="CMAS"/>
    <property type="match status" value="2"/>
</dbReference>
<dbReference type="GeneID" id="16995949"/>
<dbReference type="eggNOG" id="ENOG502QSMW">
    <property type="taxonomic scope" value="Eukaryota"/>
</dbReference>
<reference evidence="2 3" key="1">
    <citation type="journal article" date="2004" name="Nature">
        <title>Genome sequence of the ultrasmall unicellular red alga Cyanidioschyzon merolae 10D.</title>
        <authorList>
            <person name="Matsuzaki M."/>
            <person name="Misumi O."/>
            <person name="Shin-i T."/>
            <person name="Maruyama S."/>
            <person name="Takahara M."/>
            <person name="Miyagishima S."/>
            <person name="Mori T."/>
            <person name="Nishida K."/>
            <person name="Yagisawa F."/>
            <person name="Nishida K."/>
            <person name="Yoshida Y."/>
            <person name="Nishimura Y."/>
            <person name="Nakao S."/>
            <person name="Kobayashi T."/>
            <person name="Momoyama Y."/>
            <person name="Higashiyama T."/>
            <person name="Minoda A."/>
            <person name="Sano M."/>
            <person name="Nomoto H."/>
            <person name="Oishi K."/>
            <person name="Hayashi H."/>
            <person name="Ohta F."/>
            <person name="Nishizaka S."/>
            <person name="Haga S."/>
            <person name="Miura S."/>
            <person name="Morishita T."/>
            <person name="Kabeya Y."/>
            <person name="Terasawa K."/>
            <person name="Suzuki Y."/>
            <person name="Ishii Y."/>
            <person name="Asakawa S."/>
            <person name="Takano H."/>
            <person name="Ohta N."/>
            <person name="Kuroiwa H."/>
            <person name="Tanaka K."/>
            <person name="Shimizu N."/>
            <person name="Sugano S."/>
            <person name="Sato N."/>
            <person name="Nozaki H."/>
            <person name="Ogasawara N."/>
            <person name="Kohara Y."/>
            <person name="Kuroiwa T."/>
        </authorList>
    </citation>
    <scope>NUCLEOTIDE SEQUENCE [LARGE SCALE GENOMIC DNA]</scope>
    <source>
        <strain evidence="2 3">10D</strain>
    </source>
</reference>